<reference evidence="26" key="1">
    <citation type="submission" date="2014-03" db="EMBL/GenBank/DDBJ databases">
        <title>The sialotranscriptome of Amblyomma triste, Amblyomma parvum and Amblyomma cajennense ticks, uncovered by 454-based RNA-seq.</title>
        <authorList>
            <person name="Garcia G.R."/>
            <person name="Gardinassi L.G."/>
            <person name="Ribeiro J.M."/>
            <person name="Anatriello E."/>
            <person name="Ferreira B.R."/>
            <person name="Moreira H.N."/>
            <person name="Mafra C."/>
            <person name="Olegario M.M."/>
            <person name="Szabo P.J."/>
            <person name="Miranda-Santos I.K."/>
            <person name="Maruyama S.R."/>
        </authorList>
    </citation>
    <scope>NUCLEOTIDE SEQUENCE</scope>
    <source>
        <strain evidence="26">Mato Grasso do Sul</strain>
        <tissue evidence="26">Salivary glands</tissue>
    </source>
</reference>
<evidence type="ECO:0000256" key="25">
    <source>
        <dbReference type="ARBA" id="ARBA00083258"/>
    </source>
</evidence>
<keyword evidence="9" id="KW-0520">NAD</keyword>
<evidence type="ECO:0000256" key="22">
    <source>
        <dbReference type="ARBA" id="ARBA00081419"/>
    </source>
</evidence>
<dbReference type="PANTHER" id="PTHR42760:SF83">
    <property type="entry name" value="(3R)-3-HYDROXYACYL-COA DEHYDROGENASE"/>
    <property type="match status" value="1"/>
</dbReference>
<keyword evidence="11" id="KW-0496">Mitochondrion</keyword>
<evidence type="ECO:0000256" key="11">
    <source>
        <dbReference type="ARBA" id="ARBA00023128"/>
    </source>
</evidence>
<dbReference type="GO" id="GO:0006633">
    <property type="term" value="P:fatty acid biosynthetic process"/>
    <property type="evidence" value="ECO:0007669"/>
    <property type="project" value="UniProtKB-KW"/>
</dbReference>
<name>A0A023GGV9_AMBTT</name>
<evidence type="ECO:0000256" key="12">
    <source>
        <dbReference type="ARBA" id="ARBA00023160"/>
    </source>
</evidence>
<dbReference type="Pfam" id="PF13561">
    <property type="entry name" value="adh_short_C2"/>
    <property type="match status" value="1"/>
</dbReference>
<accession>A0A023GGV9</accession>
<evidence type="ECO:0000256" key="19">
    <source>
        <dbReference type="ARBA" id="ARBA00066822"/>
    </source>
</evidence>
<dbReference type="GO" id="GO:0004303">
    <property type="term" value="F:estradiol 17-beta-dehydrogenase [NAD(P)+] activity"/>
    <property type="evidence" value="ECO:0007669"/>
    <property type="project" value="UniProtKB-EC"/>
</dbReference>
<evidence type="ECO:0000256" key="14">
    <source>
        <dbReference type="ARBA" id="ARBA00049069"/>
    </source>
</evidence>
<evidence type="ECO:0000256" key="4">
    <source>
        <dbReference type="ARBA" id="ARBA00012456"/>
    </source>
</evidence>
<dbReference type="GO" id="GO:0047035">
    <property type="term" value="F:testosterone dehydrogenase (NAD+) activity"/>
    <property type="evidence" value="ECO:0007669"/>
    <property type="project" value="UniProtKB-EC"/>
</dbReference>
<keyword evidence="7" id="KW-0276">Fatty acid metabolism</keyword>
<dbReference type="PANTHER" id="PTHR42760">
    <property type="entry name" value="SHORT-CHAIN DEHYDROGENASES/REDUCTASES FAMILY MEMBER"/>
    <property type="match status" value="1"/>
</dbReference>
<comment type="catalytic activity">
    <reaction evidence="17">
        <text>a (3R)-3-hydroxyacyl-CoA + NAD(+) = a 3-oxoacyl-CoA + NADH + H(+)</text>
        <dbReference type="Rhea" id="RHEA:32711"/>
        <dbReference type="ChEBI" id="CHEBI:15378"/>
        <dbReference type="ChEBI" id="CHEBI:57319"/>
        <dbReference type="ChEBI" id="CHEBI:57540"/>
        <dbReference type="ChEBI" id="CHEBI:57945"/>
        <dbReference type="ChEBI" id="CHEBI:90726"/>
        <dbReference type="EC" id="1.1.1.n12"/>
    </reaction>
    <physiologicalReaction direction="left-to-right" evidence="17">
        <dbReference type="Rhea" id="RHEA:32712"/>
    </physiologicalReaction>
</comment>
<evidence type="ECO:0000256" key="10">
    <source>
        <dbReference type="ARBA" id="ARBA00023098"/>
    </source>
</evidence>
<dbReference type="Gene3D" id="3.40.50.720">
    <property type="entry name" value="NAD(P)-binding Rossmann-like Domain"/>
    <property type="match status" value="1"/>
</dbReference>
<evidence type="ECO:0000256" key="20">
    <source>
        <dbReference type="ARBA" id="ARBA00070911"/>
    </source>
</evidence>
<dbReference type="GO" id="GO:0048038">
    <property type="term" value="F:quinone binding"/>
    <property type="evidence" value="ECO:0007669"/>
    <property type="project" value="TreeGrafter"/>
</dbReference>
<evidence type="ECO:0000256" key="1">
    <source>
        <dbReference type="ARBA" id="ARBA00004305"/>
    </source>
</evidence>
<keyword evidence="8" id="KW-0560">Oxidoreductase</keyword>
<evidence type="ECO:0000256" key="8">
    <source>
        <dbReference type="ARBA" id="ARBA00023002"/>
    </source>
</evidence>
<evidence type="ECO:0000256" key="23">
    <source>
        <dbReference type="ARBA" id="ARBA00081936"/>
    </source>
</evidence>
<dbReference type="GO" id="GO:0008210">
    <property type="term" value="P:estrogen metabolic process"/>
    <property type="evidence" value="ECO:0007669"/>
    <property type="project" value="UniProtKB-ARBA"/>
</dbReference>
<dbReference type="EC" id="1.1.1.239" evidence="19"/>
<protein>
    <recommendedName>
        <fullName evidence="20">(3R)-3-hydroxyacyl-CoA dehydrogenase</fullName>
        <ecNumber evidence="19">1.1.1.239</ecNumber>
        <ecNumber evidence="4">1.1.1.n12</ecNumber>
    </recommendedName>
    <alternativeName>
        <fullName evidence="22">17-beta-hydroxysteroid dehydrogenase 8</fullName>
    </alternativeName>
    <alternativeName>
        <fullName evidence="21">3-ketoacyl-[acyl-carrier-protein] reductase alpha subunit</fullName>
    </alternativeName>
    <alternativeName>
        <fullName evidence="24">3-oxoacyl-[acyl-carrier-protein] reductase</fullName>
    </alternativeName>
    <alternativeName>
        <fullName evidence="25">Estradiol 17-beta-dehydrogenase 8</fullName>
    </alternativeName>
    <alternativeName>
        <fullName evidence="23">Testosterone 17-beta-dehydrogenase 8</fullName>
    </alternativeName>
</protein>
<dbReference type="EC" id="1.1.1.n12" evidence="4"/>
<comment type="catalytic activity">
    <reaction evidence="14">
        <text>17beta-estradiol + NAD(+) = estrone + NADH + H(+)</text>
        <dbReference type="Rhea" id="RHEA:24612"/>
        <dbReference type="ChEBI" id="CHEBI:15378"/>
        <dbReference type="ChEBI" id="CHEBI:16469"/>
        <dbReference type="ChEBI" id="CHEBI:17263"/>
        <dbReference type="ChEBI" id="CHEBI:57540"/>
        <dbReference type="ChEBI" id="CHEBI:57945"/>
        <dbReference type="EC" id="1.1.1.62"/>
    </reaction>
    <physiologicalReaction direction="left-to-right" evidence="14">
        <dbReference type="Rhea" id="RHEA:24613"/>
    </physiologicalReaction>
    <physiologicalReaction direction="right-to-left" evidence="14">
        <dbReference type="Rhea" id="RHEA:24614"/>
    </physiologicalReaction>
</comment>
<evidence type="ECO:0000256" key="5">
    <source>
        <dbReference type="ARBA" id="ARBA00022516"/>
    </source>
</evidence>
<comment type="pathway">
    <text evidence="2">Lipid metabolism; fatty acid biosynthesis.</text>
</comment>
<keyword evidence="12" id="KW-0275">Fatty acid biosynthesis</keyword>
<evidence type="ECO:0000256" key="2">
    <source>
        <dbReference type="ARBA" id="ARBA00005194"/>
    </source>
</evidence>
<keyword evidence="5" id="KW-0444">Lipid biosynthesis</keyword>
<evidence type="ECO:0000256" key="6">
    <source>
        <dbReference type="ARBA" id="ARBA00022553"/>
    </source>
</evidence>
<dbReference type="PRINTS" id="PR00081">
    <property type="entry name" value="GDHRDH"/>
</dbReference>
<evidence type="ECO:0000256" key="18">
    <source>
        <dbReference type="ARBA" id="ARBA00065174"/>
    </source>
</evidence>
<keyword evidence="10" id="KW-0443">Lipid metabolism</keyword>
<evidence type="ECO:0000256" key="17">
    <source>
        <dbReference type="ARBA" id="ARBA00052680"/>
    </source>
</evidence>
<organism evidence="26">
    <name type="scientific">Amblyomma triste</name>
    <name type="common">Neotropical tick</name>
    <dbReference type="NCBI Taxonomy" id="251400"/>
    <lineage>
        <taxon>Eukaryota</taxon>
        <taxon>Metazoa</taxon>
        <taxon>Ecdysozoa</taxon>
        <taxon>Arthropoda</taxon>
        <taxon>Chelicerata</taxon>
        <taxon>Arachnida</taxon>
        <taxon>Acari</taxon>
        <taxon>Parasitiformes</taxon>
        <taxon>Ixodida</taxon>
        <taxon>Ixodoidea</taxon>
        <taxon>Ixodidae</taxon>
        <taxon>Amblyomminae</taxon>
        <taxon>Amblyomma</taxon>
    </lineage>
</organism>
<feature type="non-terminal residue" evidence="26">
    <location>
        <position position="256"/>
    </location>
</feature>
<comment type="subcellular location">
    <subcellularLocation>
        <location evidence="1">Mitochondrion matrix</location>
    </subcellularLocation>
</comment>
<evidence type="ECO:0000256" key="9">
    <source>
        <dbReference type="ARBA" id="ARBA00023027"/>
    </source>
</evidence>
<evidence type="ECO:0000256" key="13">
    <source>
        <dbReference type="ARBA" id="ARBA00037929"/>
    </source>
</evidence>
<evidence type="ECO:0000256" key="7">
    <source>
        <dbReference type="ARBA" id="ARBA00022832"/>
    </source>
</evidence>
<dbReference type="PRINTS" id="PR00080">
    <property type="entry name" value="SDRFAMILY"/>
</dbReference>
<sequence length="256" mass="26709">MSLEGRLALVTGGASGIGKATCHALASQGATVVVADINLDGANSVAQSLPGSAAHRGEFVDVGDSESVDKLFANVKDTQTLPVSIIVNSAGVGHSAPLLDTSDEDFDRVIRINLKGTFLVTRAAARAMIASGANDAVIVNIASILGKTSVPKISPYIASKGGVIALTKTVAQELGPHGIRCNAVLPGLTRTPMGCSVSEEDQNGFVTKTPLNRMGEPEEVAQAILFPLLPSKLLRDGRCARSYGRFRHVKYFKTLS</sequence>
<dbReference type="GO" id="GO:0005759">
    <property type="term" value="C:mitochondrial matrix"/>
    <property type="evidence" value="ECO:0007669"/>
    <property type="project" value="UniProtKB-SubCell"/>
</dbReference>
<dbReference type="InterPro" id="IPR002347">
    <property type="entry name" value="SDR_fam"/>
</dbReference>
<evidence type="ECO:0000256" key="3">
    <source>
        <dbReference type="ARBA" id="ARBA00006484"/>
    </source>
</evidence>
<evidence type="ECO:0000256" key="24">
    <source>
        <dbReference type="ARBA" id="ARBA00083097"/>
    </source>
</evidence>
<dbReference type="CDD" id="cd05233">
    <property type="entry name" value="SDR_c"/>
    <property type="match status" value="1"/>
</dbReference>
<comment type="pathway">
    <text evidence="13">Steroid biosynthesis; estrogen biosynthesis.</text>
</comment>
<evidence type="ECO:0000256" key="15">
    <source>
        <dbReference type="ARBA" id="ARBA00050232"/>
    </source>
</evidence>
<dbReference type="EMBL" id="GBBM01002187">
    <property type="protein sequence ID" value="JAC33231.1"/>
    <property type="molecule type" value="mRNA"/>
</dbReference>
<dbReference type="InterPro" id="IPR036291">
    <property type="entry name" value="NAD(P)-bd_dom_sf"/>
</dbReference>
<keyword evidence="6" id="KW-0597">Phosphoprotein</keyword>
<proteinExistence type="evidence at transcript level"/>
<evidence type="ECO:0000256" key="21">
    <source>
        <dbReference type="ARBA" id="ARBA00077835"/>
    </source>
</evidence>
<evidence type="ECO:0000313" key="26">
    <source>
        <dbReference type="EMBL" id="JAC33231.1"/>
    </source>
</evidence>
<dbReference type="FunFam" id="3.40.50.720:FF:000231">
    <property type="entry name" value="Estradiol 17-beta-dehydrogenase 8"/>
    <property type="match status" value="1"/>
</dbReference>
<evidence type="ECO:0000256" key="16">
    <source>
        <dbReference type="ARBA" id="ARBA00050435"/>
    </source>
</evidence>
<dbReference type="SUPFAM" id="SSF51735">
    <property type="entry name" value="NAD(P)-binding Rossmann-fold domains"/>
    <property type="match status" value="1"/>
</dbReference>
<comment type="catalytic activity">
    <reaction evidence="16">
        <text>17beta-hydroxy-5alpha-androstan-3-one + NAD(+) = 5alpha-androstan-3,17-dione + NADH + H(+)</text>
        <dbReference type="Rhea" id="RHEA:41992"/>
        <dbReference type="ChEBI" id="CHEBI:15378"/>
        <dbReference type="ChEBI" id="CHEBI:15994"/>
        <dbReference type="ChEBI" id="CHEBI:16330"/>
        <dbReference type="ChEBI" id="CHEBI:57540"/>
        <dbReference type="ChEBI" id="CHEBI:57945"/>
    </reaction>
    <physiologicalReaction direction="left-to-right" evidence="16">
        <dbReference type="Rhea" id="RHEA:41993"/>
    </physiologicalReaction>
</comment>
<comment type="similarity">
    <text evidence="3">Belongs to the short-chain dehydrogenases/reductases (SDR) family.</text>
</comment>
<comment type="catalytic activity">
    <reaction evidence="15">
        <text>testosterone + NAD(+) = androst-4-ene-3,17-dione + NADH + H(+)</text>
        <dbReference type="Rhea" id="RHEA:14929"/>
        <dbReference type="ChEBI" id="CHEBI:15378"/>
        <dbReference type="ChEBI" id="CHEBI:16422"/>
        <dbReference type="ChEBI" id="CHEBI:17347"/>
        <dbReference type="ChEBI" id="CHEBI:57540"/>
        <dbReference type="ChEBI" id="CHEBI:57945"/>
        <dbReference type="EC" id="1.1.1.239"/>
    </reaction>
    <physiologicalReaction direction="left-to-right" evidence="15">
        <dbReference type="Rhea" id="RHEA:14930"/>
    </physiologicalReaction>
</comment>
<dbReference type="AlphaFoldDB" id="A0A023GGV9"/>
<comment type="subunit">
    <text evidence="18">Heterotetramer with CBR4; contains two molecules of HSD17B8 and CBR4.</text>
</comment>